<evidence type="ECO:0000259" key="1">
    <source>
        <dbReference type="Pfam" id="PF13456"/>
    </source>
</evidence>
<organism evidence="2 3">
    <name type="scientific">Cannabis sativa</name>
    <name type="common">Hemp</name>
    <name type="synonym">Marijuana</name>
    <dbReference type="NCBI Taxonomy" id="3483"/>
    <lineage>
        <taxon>Eukaryota</taxon>
        <taxon>Viridiplantae</taxon>
        <taxon>Streptophyta</taxon>
        <taxon>Embryophyta</taxon>
        <taxon>Tracheophyta</taxon>
        <taxon>Spermatophyta</taxon>
        <taxon>Magnoliopsida</taxon>
        <taxon>eudicotyledons</taxon>
        <taxon>Gunneridae</taxon>
        <taxon>Pentapetalae</taxon>
        <taxon>rosids</taxon>
        <taxon>fabids</taxon>
        <taxon>Rosales</taxon>
        <taxon>Cannabaceae</taxon>
        <taxon>Cannabis</taxon>
    </lineage>
</organism>
<feature type="domain" description="RNase H type-1" evidence="1">
    <location>
        <begin position="254"/>
        <end position="324"/>
    </location>
</feature>
<dbReference type="SUPFAM" id="SSF53098">
    <property type="entry name" value="Ribonuclease H-like"/>
    <property type="match status" value="1"/>
</dbReference>
<dbReference type="EMBL" id="UZAU01000046">
    <property type="status" value="NOT_ANNOTATED_CDS"/>
    <property type="molecule type" value="Genomic_DNA"/>
</dbReference>
<dbReference type="InterPro" id="IPR036397">
    <property type="entry name" value="RNaseH_sf"/>
</dbReference>
<name>A0A803NIA2_CANSA</name>
<reference evidence="2" key="1">
    <citation type="submission" date="2018-11" db="EMBL/GenBank/DDBJ databases">
        <authorList>
            <person name="Grassa J C."/>
        </authorList>
    </citation>
    <scope>NUCLEOTIDE SEQUENCE [LARGE SCALE GENOMIC DNA]</scope>
</reference>
<dbReference type="AlphaFoldDB" id="A0A803NIA2"/>
<dbReference type="InterPro" id="IPR012337">
    <property type="entry name" value="RNaseH-like_sf"/>
</dbReference>
<sequence>MGGLMAFKLDMLKAYDRMEWSFILRVLKANDFDEKSCRKKEDYMNLKNQMLQKLEGWRMRLLSYAERLTLIKTVAAAIPVYMMSTNKIPLSTCRELDALMESIKPKGYTIRTLADLSIGNEWNKEVVQQIFGDLGKIPLLVDKIPGENVIQFTENMVTSLENSNYDRKEILTYMGCVWEQIWRSRNDLCRRGIGANLDMMKRNIEMAFQSYSTYSSKDDLVDIFSDPPKNRLEEADRQRILDGKRVICTDASWLRREAGLAAVMRMKNLESWAHKTSRTKAESALIAELKAILLALQWAWEKKWDRICVLSDCAQTIQALTAKQCPPFWKTFNVALEILDCSK</sequence>
<keyword evidence="3" id="KW-1185">Reference proteome</keyword>
<evidence type="ECO:0000313" key="2">
    <source>
        <dbReference type="EnsemblPlants" id="cds.evm.model.01.1729"/>
    </source>
</evidence>
<dbReference type="GO" id="GO:0003676">
    <property type="term" value="F:nucleic acid binding"/>
    <property type="evidence" value="ECO:0007669"/>
    <property type="project" value="InterPro"/>
</dbReference>
<dbReference type="Proteomes" id="UP000596661">
    <property type="component" value="Chromosome 1"/>
</dbReference>
<dbReference type="GO" id="GO:0004523">
    <property type="term" value="F:RNA-DNA hybrid ribonuclease activity"/>
    <property type="evidence" value="ECO:0007669"/>
    <property type="project" value="InterPro"/>
</dbReference>
<dbReference type="Gramene" id="evm.model.01.1729">
    <property type="protein sequence ID" value="cds.evm.model.01.1729"/>
    <property type="gene ID" value="evm.TU.01.1729"/>
</dbReference>
<dbReference type="CDD" id="cd06222">
    <property type="entry name" value="RNase_H_like"/>
    <property type="match status" value="1"/>
</dbReference>
<accession>A0A803NIA2</accession>
<dbReference type="InterPro" id="IPR002156">
    <property type="entry name" value="RNaseH_domain"/>
</dbReference>
<reference evidence="2" key="2">
    <citation type="submission" date="2021-03" db="UniProtKB">
        <authorList>
            <consortium name="EnsemblPlants"/>
        </authorList>
    </citation>
    <scope>IDENTIFICATION</scope>
</reference>
<protein>
    <recommendedName>
        <fullName evidence="1">RNase H type-1 domain-containing protein</fullName>
    </recommendedName>
</protein>
<dbReference type="Gene3D" id="3.30.420.10">
    <property type="entry name" value="Ribonuclease H-like superfamily/Ribonuclease H"/>
    <property type="match status" value="1"/>
</dbReference>
<evidence type="ECO:0000313" key="3">
    <source>
        <dbReference type="Proteomes" id="UP000596661"/>
    </source>
</evidence>
<proteinExistence type="predicted"/>
<dbReference type="Pfam" id="PF13456">
    <property type="entry name" value="RVT_3"/>
    <property type="match status" value="1"/>
</dbReference>
<dbReference type="InterPro" id="IPR044730">
    <property type="entry name" value="RNase_H-like_dom_plant"/>
</dbReference>
<dbReference type="EnsemblPlants" id="evm.model.01.1729">
    <property type="protein sequence ID" value="cds.evm.model.01.1729"/>
    <property type="gene ID" value="evm.TU.01.1729"/>
</dbReference>